<evidence type="ECO:0000313" key="2">
    <source>
        <dbReference type="Proteomes" id="UP000005876"/>
    </source>
</evidence>
<name>G7VSK1_PAETH</name>
<reference evidence="2" key="1">
    <citation type="submission" date="2011-11" db="EMBL/GenBank/DDBJ databases">
        <title>Complete sequence of Paenibacillus terrae HPL-003.</title>
        <authorList>
            <person name="Shin S.H."/>
            <person name="Kim S."/>
            <person name="Kim J.Y."/>
        </authorList>
    </citation>
    <scope>NUCLEOTIDE SEQUENCE [LARGE SCALE GENOMIC DNA]</scope>
    <source>
        <strain evidence="2">HPL-003</strain>
    </source>
</reference>
<dbReference type="Proteomes" id="UP000005876">
    <property type="component" value="Chromosome"/>
</dbReference>
<dbReference type="KEGG" id="pta:HPL003_23865"/>
<dbReference type="STRING" id="985665.HPL003_23865"/>
<evidence type="ECO:0000313" key="1">
    <source>
        <dbReference type="EMBL" id="AET61491.1"/>
    </source>
</evidence>
<dbReference type="AlphaFoldDB" id="G7VSK1"/>
<organism evidence="1 2">
    <name type="scientific">Paenibacillus terrae (strain HPL-003)</name>
    <dbReference type="NCBI Taxonomy" id="985665"/>
    <lineage>
        <taxon>Bacteria</taxon>
        <taxon>Bacillati</taxon>
        <taxon>Bacillota</taxon>
        <taxon>Bacilli</taxon>
        <taxon>Bacillales</taxon>
        <taxon>Paenibacillaceae</taxon>
        <taxon>Paenibacillus</taxon>
    </lineage>
</organism>
<dbReference type="HOGENOM" id="CLU_3273846_0_0_9"/>
<dbReference type="EMBL" id="CP003107">
    <property type="protein sequence ID" value="AET61491.1"/>
    <property type="molecule type" value="Genomic_DNA"/>
</dbReference>
<protein>
    <submittedName>
        <fullName evidence="1">Uncharacterized protein</fullName>
    </submittedName>
</protein>
<reference key="2">
    <citation type="submission" date="2011-11" db="EMBL/GenBank/DDBJ databases">
        <authorList>
            <person name="Shin S.H."/>
            <person name="Kim S."/>
            <person name="Kim J.Y."/>
        </authorList>
    </citation>
    <scope>NUCLEOTIDE SEQUENCE</scope>
    <source>
        <strain>HPL-003</strain>
    </source>
</reference>
<gene>
    <name evidence="1" type="ordered locus">HPL003_23865</name>
</gene>
<sequence>MDHNKPAKASDLRQLVIDRIITSPFLNEFKYLKSKKILKKK</sequence>
<proteinExistence type="predicted"/>
<accession>G7VSK1</accession>
<reference evidence="1 2" key="3">
    <citation type="journal article" date="2012" name="J. Bacteriol.">
        <title>Genome Sequence of Paenibacillus terrae HPL-003, a Xylanase-Producing Bacterium Isolated from Soil Found in Forest Residue.</title>
        <authorList>
            <person name="Shin S.H."/>
            <person name="Kim S."/>
            <person name="Kim J.Y."/>
            <person name="Song H.Y."/>
            <person name="Cho S.J."/>
            <person name="Kim D.R."/>
            <person name="Lee K.I."/>
            <person name="Lim H.K."/>
            <person name="Park N.J."/>
            <person name="Hwang I.T."/>
            <person name="Yang K.S."/>
        </authorList>
    </citation>
    <scope>NUCLEOTIDE SEQUENCE [LARGE SCALE GENOMIC DNA]</scope>
    <source>
        <strain evidence="1 2">HPL-003</strain>
    </source>
</reference>